<gene>
    <name evidence="4" type="ORF">ACFONA_05260</name>
</gene>
<dbReference type="InterPro" id="IPR036271">
    <property type="entry name" value="Tet_transcr_reg_TetR-rel_C_sf"/>
</dbReference>
<comment type="caution">
    <text evidence="4">The sequence shown here is derived from an EMBL/GenBank/DDBJ whole genome shotgun (WGS) entry which is preliminary data.</text>
</comment>
<keyword evidence="5" id="KW-1185">Reference proteome</keyword>
<dbReference type="PRINTS" id="PR00455">
    <property type="entry name" value="HTHTETR"/>
</dbReference>
<dbReference type="Proteomes" id="UP001595713">
    <property type="component" value="Unassembled WGS sequence"/>
</dbReference>
<evidence type="ECO:0000259" key="3">
    <source>
        <dbReference type="PROSITE" id="PS50977"/>
    </source>
</evidence>
<dbReference type="Gene3D" id="1.10.10.60">
    <property type="entry name" value="Homeodomain-like"/>
    <property type="match status" value="1"/>
</dbReference>
<protein>
    <submittedName>
        <fullName evidence="4">TetR/AcrR family transcriptional regulator</fullName>
    </submittedName>
</protein>
<evidence type="ECO:0000313" key="4">
    <source>
        <dbReference type="EMBL" id="MFC3579566.1"/>
    </source>
</evidence>
<dbReference type="Gene3D" id="1.10.357.10">
    <property type="entry name" value="Tetracycline Repressor, domain 2"/>
    <property type="match status" value="1"/>
</dbReference>
<dbReference type="PROSITE" id="PS50977">
    <property type="entry name" value="HTH_TETR_2"/>
    <property type="match status" value="1"/>
</dbReference>
<evidence type="ECO:0000313" key="5">
    <source>
        <dbReference type="Proteomes" id="UP001595713"/>
    </source>
</evidence>
<dbReference type="SUPFAM" id="SSF46689">
    <property type="entry name" value="Homeodomain-like"/>
    <property type="match status" value="1"/>
</dbReference>
<dbReference type="InterPro" id="IPR009057">
    <property type="entry name" value="Homeodomain-like_sf"/>
</dbReference>
<dbReference type="Pfam" id="PF14246">
    <property type="entry name" value="TetR_C_7"/>
    <property type="match status" value="1"/>
</dbReference>
<dbReference type="PANTHER" id="PTHR30055">
    <property type="entry name" value="HTH-TYPE TRANSCRIPTIONAL REGULATOR RUTR"/>
    <property type="match status" value="1"/>
</dbReference>
<organism evidence="4 5">
    <name type="scientific">Sphingomonas hylomeconis</name>
    <dbReference type="NCBI Taxonomy" id="1395958"/>
    <lineage>
        <taxon>Bacteria</taxon>
        <taxon>Pseudomonadati</taxon>
        <taxon>Pseudomonadota</taxon>
        <taxon>Alphaproteobacteria</taxon>
        <taxon>Sphingomonadales</taxon>
        <taxon>Sphingomonadaceae</taxon>
        <taxon>Sphingomonas</taxon>
    </lineage>
</organism>
<feature type="DNA-binding region" description="H-T-H motif" evidence="2">
    <location>
        <begin position="33"/>
        <end position="52"/>
    </location>
</feature>
<feature type="domain" description="HTH tetR-type" evidence="3">
    <location>
        <begin position="10"/>
        <end position="70"/>
    </location>
</feature>
<proteinExistence type="predicted"/>
<dbReference type="SUPFAM" id="SSF48498">
    <property type="entry name" value="Tetracyclin repressor-like, C-terminal domain"/>
    <property type="match status" value="1"/>
</dbReference>
<sequence length="205" mass="22672">MTAPEPAGRAQRRHAFVDAARDAFFTRGYGTTTMSSIAATVGGSKTTLWAYFPSKEDLFAAVIDDIVERYSLALTVDIEEAEPVETVLRRFGRAMMSTILSDPIIALHRLVIGEALRFPELGKIFYERGPKRGKARLAQFIAAAMADGRLRHGDAMLATRQFSSMCQSGRMQEVLLGIEGFRDLTLSDRDVDTAVETFMRAWGAD</sequence>
<keyword evidence="1 2" id="KW-0238">DNA-binding</keyword>
<dbReference type="RefSeq" id="WP_261293534.1">
    <property type="nucleotide sequence ID" value="NZ_JANQBK010000003.1"/>
</dbReference>
<evidence type="ECO:0000256" key="2">
    <source>
        <dbReference type="PROSITE-ProRule" id="PRU00335"/>
    </source>
</evidence>
<accession>A0ABV7STS9</accession>
<dbReference type="Pfam" id="PF00440">
    <property type="entry name" value="TetR_N"/>
    <property type="match status" value="1"/>
</dbReference>
<name>A0ABV7STS9_9SPHN</name>
<dbReference type="PANTHER" id="PTHR30055:SF119">
    <property type="entry name" value="NALC"/>
    <property type="match status" value="1"/>
</dbReference>
<reference evidence="5" key="1">
    <citation type="journal article" date="2019" name="Int. J. Syst. Evol. Microbiol.">
        <title>The Global Catalogue of Microorganisms (GCM) 10K type strain sequencing project: providing services to taxonomists for standard genome sequencing and annotation.</title>
        <authorList>
            <consortium name="The Broad Institute Genomics Platform"/>
            <consortium name="The Broad Institute Genome Sequencing Center for Infectious Disease"/>
            <person name="Wu L."/>
            <person name="Ma J."/>
        </authorList>
    </citation>
    <scope>NUCLEOTIDE SEQUENCE [LARGE SCALE GENOMIC DNA]</scope>
    <source>
        <strain evidence="5">KCTC 42739</strain>
    </source>
</reference>
<dbReference type="EMBL" id="JBHRXP010000002">
    <property type="protein sequence ID" value="MFC3579566.1"/>
    <property type="molecule type" value="Genomic_DNA"/>
</dbReference>
<dbReference type="InterPro" id="IPR001647">
    <property type="entry name" value="HTH_TetR"/>
</dbReference>
<dbReference type="InterPro" id="IPR050109">
    <property type="entry name" value="HTH-type_TetR-like_transc_reg"/>
</dbReference>
<dbReference type="InterPro" id="IPR039536">
    <property type="entry name" value="TetR_C_Proteobacteria"/>
</dbReference>
<evidence type="ECO:0000256" key="1">
    <source>
        <dbReference type="ARBA" id="ARBA00023125"/>
    </source>
</evidence>